<evidence type="ECO:0000313" key="2">
    <source>
        <dbReference type="Proteomes" id="UP001062223"/>
    </source>
</evidence>
<protein>
    <submittedName>
        <fullName evidence="1">Uncharacterized protein</fullName>
    </submittedName>
</protein>
<dbReference type="EMBL" id="CP106879">
    <property type="protein sequence ID" value="UYC80964.1"/>
    <property type="molecule type" value="Genomic_DNA"/>
</dbReference>
<dbReference type="KEGG" id="cpoi:OE229_00450"/>
<evidence type="ECO:0000313" key="1">
    <source>
        <dbReference type="EMBL" id="UYC80964.1"/>
    </source>
</evidence>
<reference evidence="1" key="1">
    <citation type="submission" date="2022-09" db="EMBL/GenBank/DDBJ databases">
        <title>Taxonomy of Curtobacterium flaccumfaciens.</title>
        <authorList>
            <person name="Osdaghi E."/>
            <person name="Taghavi S.M."/>
            <person name="Hamidizade M."/>
            <person name="Abachi H."/>
            <person name="Fazliarab A."/>
            <person name="Baeyen S."/>
            <person name="Portier P."/>
            <person name="Van Vaerenbergh J."/>
            <person name="Jacques M.-A."/>
        </authorList>
    </citation>
    <scope>NUCLEOTIDE SEQUENCE</scope>
    <source>
        <strain evidence="1">AGQB46</strain>
    </source>
</reference>
<dbReference type="Proteomes" id="UP001062223">
    <property type="component" value="Chromosome"/>
</dbReference>
<name>A0A9Q9T2Z9_9MICO</name>
<organism evidence="1 2">
    <name type="scientific">Curtobacterium poinsettiae</name>
    <dbReference type="NCBI Taxonomy" id="159612"/>
    <lineage>
        <taxon>Bacteria</taxon>
        <taxon>Bacillati</taxon>
        <taxon>Actinomycetota</taxon>
        <taxon>Actinomycetes</taxon>
        <taxon>Micrococcales</taxon>
        <taxon>Microbacteriaceae</taxon>
        <taxon>Curtobacterium</taxon>
    </lineage>
</organism>
<sequence length="158" mass="16950">MDDVTKLVELERTAAGRSEILIDAQPSQFSDGYSLVLTPSEALRLAHAIIARVSDIRTSPPRSPPARSDAAGGCLMAEVAAIRPSVPNPTALEQASAVEVTNGWTQDEGKPRTRQLDVVLLTLSEDGTREHAKHMTPAEADRLAAELTAMANRVRRAS</sequence>
<dbReference type="RefSeq" id="WP_262139210.1">
    <property type="nucleotide sequence ID" value="NZ_CP106879.1"/>
</dbReference>
<proteinExistence type="predicted"/>
<accession>A0A9Q9T2Z9</accession>
<gene>
    <name evidence="1" type="ORF">OE229_00450</name>
</gene>
<dbReference type="AlphaFoldDB" id="A0A9Q9T2Z9"/>